<proteinExistence type="predicted"/>
<dbReference type="SUPFAM" id="SSF53098">
    <property type="entry name" value="Ribonuclease H-like"/>
    <property type="match status" value="1"/>
</dbReference>
<evidence type="ECO:0000313" key="1">
    <source>
        <dbReference type="EMBL" id="OAT86488.1"/>
    </source>
</evidence>
<dbReference type="EMBL" id="LYVF01000013">
    <property type="protein sequence ID" value="OAT86488.1"/>
    <property type="molecule type" value="Genomic_DNA"/>
</dbReference>
<comment type="caution">
    <text evidence="1">The sequence shown here is derived from an EMBL/GenBank/DDBJ whole genome shotgun (WGS) entry which is preliminary data.</text>
</comment>
<dbReference type="AlphaFoldDB" id="A0A1B7LIT8"/>
<evidence type="ECO:0000313" key="2">
    <source>
        <dbReference type="Proteomes" id="UP000078532"/>
    </source>
</evidence>
<keyword evidence="2" id="KW-1185">Reference proteome</keyword>
<gene>
    <name evidence="1" type="ORF">A6M21_03470</name>
</gene>
<evidence type="ECO:0008006" key="3">
    <source>
        <dbReference type="Google" id="ProtNLM"/>
    </source>
</evidence>
<protein>
    <recommendedName>
        <fullName evidence="3">Transposase IS4-like domain-containing protein</fullName>
    </recommendedName>
</protein>
<dbReference type="Proteomes" id="UP000078532">
    <property type="component" value="Unassembled WGS sequence"/>
</dbReference>
<dbReference type="InterPro" id="IPR012337">
    <property type="entry name" value="RNaseH-like_sf"/>
</dbReference>
<name>A0A1B7LIT8_9FIRM</name>
<reference evidence="1 2" key="1">
    <citation type="submission" date="2016-04" db="EMBL/GenBank/DDBJ databases">
        <authorList>
            <person name="Evans L.H."/>
            <person name="Alamgir A."/>
            <person name="Owens N."/>
            <person name="Weber N.D."/>
            <person name="Virtaneva K."/>
            <person name="Barbian K."/>
            <person name="Babar A."/>
            <person name="Rosenke K."/>
        </authorList>
    </citation>
    <scope>NUCLEOTIDE SEQUENCE [LARGE SCALE GENOMIC DNA]</scope>
    <source>
        <strain evidence="1 2">LMa1</strain>
    </source>
</reference>
<accession>A0A1B7LIT8</accession>
<sequence>MALLYRARWSIELIFKELKRLYQLDVIFSGAKCLTLRGETAVGEPYEGKLHVRFDEGTAP</sequence>
<organism evidence="1 2">
    <name type="scientific">Desulfotomaculum copahuensis</name>
    <dbReference type="NCBI Taxonomy" id="1838280"/>
    <lineage>
        <taxon>Bacteria</taxon>
        <taxon>Bacillati</taxon>
        <taxon>Bacillota</taxon>
        <taxon>Clostridia</taxon>
        <taxon>Eubacteriales</taxon>
        <taxon>Desulfotomaculaceae</taxon>
        <taxon>Desulfotomaculum</taxon>
    </lineage>
</organism>